<dbReference type="Proteomes" id="UP000601435">
    <property type="component" value="Unassembled WGS sequence"/>
</dbReference>
<keyword evidence="2" id="KW-1185">Reference proteome</keyword>
<gene>
    <name evidence="1" type="ORF">SNEC2469_LOCUS3374</name>
</gene>
<evidence type="ECO:0000313" key="2">
    <source>
        <dbReference type="Proteomes" id="UP000601435"/>
    </source>
</evidence>
<accession>A0A812KI59</accession>
<evidence type="ECO:0000313" key="1">
    <source>
        <dbReference type="EMBL" id="CAE7228403.1"/>
    </source>
</evidence>
<proteinExistence type="predicted"/>
<comment type="caution">
    <text evidence="1">The sequence shown here is derived from an EMBL/GenBank/DDBJ whole genome shotgun (WGS) entry which is preliminary data.</text>
</comment>
<sequence length="382" mass="42914">MSLSPELSIALQRITACNKSERLLMVVRDDLMKSLQAGQTAVAYAHEAWMQLERLGADVMSIGRLVGFVDRDKLHKAFKDSKLLMRDRVVWQAMGRFRTMLDTQVIMDYLAIIVNSDNTRLSQLRNAYYKVQSDVVAEAMASYYSWEKFARNVCGNVEDDDMQAVLMNLGRLVDLSEQNFYPSLMEVPFIVNDALSKTRPESQAQLPVGTTPNTPKLTSDATALQASLAELGRVLAYPDFVDPVHEALKLSNQASLVAIQHSVAAWARLRNDVEGSGVLSCDDGARKFRKLDSLLQEEVLCTCYAFLGKDGVAEFGMVDQVFREQCESKKDMPLLSIENCLTKLHTTHSHLQKAVLAELTCSENVWKRTLTRIDQLQRKPNS</sequence>
<dbReference type="OrthoDB" id="408813at2759"/>
<dbReference type="EMBL" id="CAJNJA010007743">
    <property type="protein sequence ID" value="CAE7228403.1"/>
    <property type="molecule type" value="Genomic_DNA"/>
</dbReference>
<reference evidence="1" key="1">
    <citation type="submission" date="2021-02" db="EMBL/GenBank/DDBJ databases">
        <authorList>
            <person name="Dougan E. K."/>
            <person name="Rhodes N."/>
            <person name="Thang M."/>
            <person name="Chan C."/>
        </authorList>
    </citation>
    <scope>NUCLEOTIDE SEQUENCE</scope>
</reference>
<organism evidence="1 2">
    <name type="scientific">Symbiodinium necroappetens</name>
    <dbReference type="NCBI Taxonomy" id="1628268"/>
    <lineage>
        <taxon>Eukaryota</taxon>
        <taxon>Sar</taxon>
        <taxon>Alveolata</taxon>
        <taxon>Dinophyceae</taxon>
        <taxon>Suessiales</taxon>
        <taxon>Symbiodiniaceae</taxon>
        <taxon>Symbiodinium</taxon>
    </lineage>
</organism>
<name>A0A812KI59_9DINO</name>
<protein>
    <submittedName>
        <fullName evidence="1">Uncharacterized protein</fullName>
    </submittedName>
</protein>
<dbReference type="AlphaFoldDB" id="A0A812KI59"/>